<dbReference type="AlphaFoldDB" id="A0AAI9DK67"/>
<reference evidence="1" key="1">
    <citation type="submission" date="2024-02" db="EMBL/GenBank/DDBJ databases">
        <authorList>
            <consortium name="Clinical and Environmental Microbiology Branch: Whole genome sequencing antimicrobial resistance pathogens in the healthcare setting"/>
        </authorList>
    </citation>
    <scope>NUCLEOTIDE SEQUENCE</scope>
    <source>
        <strain evidence="1">2021DK-00143</strain>
    </source>
</reference>
<gene>
    <name evidence="1" type="ORF">QEG54_001788</name>
</gene>
<proteinExistence type="predicted"/>
<organism evidence="1">
    <name type="scientific">Pluralibacter gergoviae</name>
    <name type="common">Enterobacter gergoviae</name>
    <dbReference type="NCBI Taxonomy" id="61647"/>
    <lineage>
        <taxon>Bacteria</taxon>
        <taxon>Pseudomonadati</taxon>
        <taxon>Pseudomonadota</taxon>
        <taxon>Gammaproteobacteria</taxon>
        <taxon>Enterobacterales</taxon>
        <taxon>Enterobacteriaceae</taxon>
        <taxon>Pluralibacter</taxon>
    </lineage>
</organism>
<evidence type="ECO:0000313" key="1">
    <source>
        <dbReference type="EMBL" id="EML1471078.1"/>
    </source>
</evidence>
<dbReference type="EMBL" id="ABLOKC030000007">
    <property type="protein sequence ID" value="EML1471078.1"/>
    <property type="molecule type" value="Genomic_DNA"/>
</dbReference>
<protein>
    <submittedName>
        <fullName evidence="1">Uncharacterized protein</fullName>
    </submittedName>
</protein>
<accession>A0AAI9DK67</accession>
<comment type="caution">
    <text evidence="1">The sequence shown here is derived from an EMBL/GenBank/DDBJ whole genome shotgun (WGS) entry which is preliminary data.</text>
</comment>
<name>A0AAI9DK67_PLUGE</name>
<sequence>MTAKTIPDMLISCRKQSEHLRRLARLAQLREGGEILLSSDALLHSAVIIESLCAASEKAVQGIARLDRSETKLIEERDGLIQVVEELYQTVMGVPPEWSSAYGFTDAINDVAGHILELEGADNDS</sequence>